<dbReference type="EMBL" id="CAAALY010245828">
    <property type="protein sequence ID" value="VEL33468.1"/>
    <property type="molecule type" value="Genomic_DNA"/>
</dbReference>
<reference evidence="1" key="1">
    <citation type="submission" date="2018-11" db="EMBL/GenBank/DDBJ databases">
        <authorList>
            <consortium name="Pathogen Informatics"/>
        </authorList>
    </citation>
    <scope>NUCLEOTIDE SEQUENCE</scope>
</reference>
<keyword evidence="2" id="KW-1185">Reference proteome</keyword>
<proteinExistence type="predicted"/>
<dbReference type="AlphaFoldDB" id="A0A3S5BPP6"/>
<comment type="caution">
    <text evidence="1">The sequence shown here is derived from an EMBL/GenBank/DDBJ whole genome shotgun (WGS) entry which is preliminary data.</text>
</comment>
<evidence type="ECO:0000313" key="1">
    <source>
        <dbReference type="EMBL" id="VEL33468.1"/>
    </source>
</evidence>
<accession>A0A3S5BPP6</accession>
<organism evidence="1 2">
    <name type="scientific">Protopolystoma xenopodis</name>
    <dbReference type="NCBI Taxonomy" id="117903"/>
    <lineage>
        <taxon>Eukaryota</taxon>
        <taxon>Metazoa</taxon>
        <taxon>Spiralia</taxon>
        <taxon>Lophotrochozoa</taxon>
        <taxon>Platyhelminthes</taxon>
        <taxon>Monogenea</taxon>
        <taxon>Polyopisthocotylea</taxon>
        <taxon>Polystomatidea</taxon>
        <taxon>Polystomatidae</taxon>
        <taxon>Protopolystoma</taxon>
    </lineage>
</organism>
<sequence>MHAGVFLRLFRVVTRQRHFVTERQLAKMLKEPMTQFTDDPIQNTYLPFMDNSKCAFNGEEVYFKRLLTFQRKVAEIEVTKLLESAVPWMISVLAERAVEYEQTRLNVGYSVYFSGYMLVYA</sequence>
<evidence type="ECO:0000313" key="2">
    <source>
        <dbReference type="Proteomes" id="UP000784294"/>
    </source>
</evidence>
<name>A0A3S5BPP6_9PLAT</name>
<gene>
    <name evidence="1" type="ORF">PXEA_LOCUS26908</name>
</gene>
<dbReference type="Proteomes" id="UP000784294">
    <property type="component" value="Unassembled WGS sequence"/>
</dbReference>
<protein>
    <submittedName>
        <fullName evidence="1">Uncharacterized protein</fullName>
    </submittedName>
</protein>